<organism evidence="3 4">
    <name type="scientific">Rotaria magnacalcarata</name>
    <dbReference type="NCBI Taxonomy" id="392030"/>
    <lineage>
        <taxon>Eukaryota</taxon>
        <taxon>Metazoa</taxon>
        <taxon>Spiralia</taxon>
        <taxon>Gnathifera</taxon>
        <taxon>Rotifera</taxon>
        <taxon>Eurotatoria</taxon>
        <taxon>Bdelloidea</taxon>
        <taxon>Philodinida</taxon>
        <taxon>Philodinidae</taxon>
        <taxon>Rotaria</taxon>
    </lineage>
</organism>
<reference evidence="3" key="1">
    <citation type="submission" date="2021-02" db="EMBL/GenBank/DDBJ databases">
        <authorList>
            <person name="Nowell W R."/>
        </authorList>
    </citation>
    <scope>NUCLEOTIDE SEQUENCE</scope>
</reference>
<proteinExistence type="predicted"/>
<keyword evidence="1" id="KW-0472">Membrane</keyword>
<dbReference type="SUPFAM" id="SSF75011">
    <property type="entry name" value="3-carboxy-cis,cis-mucoante lactonizing enzyme"/>
    <property type="match status" value="1"/>
</dbReference>
<keyword evidence="2" id="KW-0732">Signal</keyword>
<feature type="chain" id="PRO_5032389642" evidence="2">
    <location>
        <begin position="21"/>
        <end position="434"/>
    </location>
</feature>
<sequence>MAFSVLLVIFLLFLTKTIDAQTLYPTSAGGVGAVYTMTNALNMNHVIIYRLNATGQLTYVNTVNTNGTGMNATVTDPLFSQGSMTVYSNYLFVVNAGSNSLSMFMINTSDATQLTLLSVKPVYGLFPVSVTANYLYACVLTDGNSTGIRCFTYNSSGLFIVPWFDRIVTQSTTQNVPPNSFGGTMSKILFSADNMALIVAYQGYSSQQPGNVFLYPLSSNSTVLGLTPTQVNSTQLIQPSSITLVDTNGLLVTDPGASGILTMFYSSIINTGGAIYNSKLTSINSTLSGSLCSSTYSSKIGNYYVIGRAGVTTSIVELNLNWNNLNPVTVVQYYSLPNNTGAFEATVVNLAGTDYLYVLGTMAQTIRGYQLNAAGNATANGIPIVLQGYTAVGIATFVQTSSLSSASSTVSTLALAITIMFCLMSIVFCSQRNE</sequence>
<dbReference type="AlphaFoldDB" id="A0A815AV01"/>
<feature type="transmembrane region" description="Helical" evidence="1">
    <location>
        <begin position="410"/>
        <end position="429"/>
    </location>
</feature>
<dbReference type="EMBL" id="CAJNOW010000167">
    <property type="protein sequence ID" value="CAF1259291.1"/>
    <property type="molecule type" value="Genomic_DNA"/>
</dbReference>
<keyword evidence="1" id="KW-0812">Transmembrane</keyword>
<accession>A0A815AV01</accession>
<dbReference type="InterPro" id="IPR015943">
    <property type="entry name" value="WD40/YVTN_repeat-like_dom_sf"/>
</dbReference>
<feature type="signal peptide" evidence="2">
    <location>
        <begin position="1"/>
        <end position="20"/>
    </location>
</feature>
<evidence type="ECO:0000313" key="3">
    <source>
        <dbReference type="EMBL" id="CAF1259291.1"/>
    </source>
</evidence>
<evidence type="ECO:0000256" key="2">
    <source>
        <dbReference type="SAM" id="SignalP"/>
    </source>
</evidence>
<evidence type="ECO:0000256" key="1">
    <source>
        <dbReference type="SAM" id="Phobius"/>
    </source>
</evidence>
<name>A0A815AV01_9BILA</name>
<keyword evidence="1" id="KW-1133">Transmembrane helix</keyword>
<gene>
    <name evidence="3" type="ORF">KQP761_LOCUS2704</name>
</gene>
<dbReference type="Gene3D" id="2.130.10.10">
    <property type="entry name" value="YVTN repeat-like/Quinoprotein amine dehydrogenase"/>
    <property type="match status" value="1"/>
</dbReference>
<protein>
    <submittedName>
        <fullName evidence="3">Uncharacterized protein</fullName>
    </submittedName>
</protein>
<comment type="caution">
    <text evidence="3">The sequence shown here is derived from an EMBL/GenBank/DDBJ whole genome shotgun (WGS) entry which is preliminary data.</text>
</comment>
<dbReference type="Proteomes" id="UP000663834">
    <property type="component" value="Unassembled WGS sequence"/>
</dbReference>
<evidence type="ECO:0000313" key="4">
    <source>
        <dbReference type="Proteomes" id="UP000663834"/>
    </source>
</evidence>
<dbReference type="OrthoDB" id="10006285at2759"/>